<evidence type="ECO:0000313" key="2">
    <source>
        <dbReference type="EMBL" id="KAA6402331.1"/>
    </source>
</evidence>
<feature type="region of interest" description="Disordered" evidence="1">
    <location>
        <begin position="31"/>
        <end position="103"/>
    </location>
</feature>
<accession>A0A5J4X520</accession>
<dbReference type="Proteomes" id="UP000324800">
    <property type="component" value="Unassembled WGS sequence"/>
</dbReference>
<sequence>MMKKYGGGIRMSGWGALNLRKQGIVTSLMIDRNNKDKQRKEQIQEEESMYGDIDRVGGFCGNWGPLCSEEEDDDDEEKNEENDDNQINDKQLNKEKDKNKKSKRWALDISINTSDNNISIQQSDTIEIPSGPDVGEELVDESIKEQIIQKSELERKLREEKLSNDMKMIEYKIKKEN</sequence>
<gene>
    <name evidence="2" type="ORF">EZS28_002136</name>
</gene>
<comment type="caution">
    <text evidence="2">The sequence shown here is derived from an EMBL/GenBank/DDBJ whole genome shotgun (WGS) entry which is preliminary data.</text>
</comment>
<dbReference type="AlphaFoldDB" id="A0A5J4X520"/>
<dbReference type="EMBL" id="SNRW01000252">
    <property type="protein sequence ID" value="KAA6402331.1"/>
    <property type="molecule type" value="Genomic_DNA"/>
</dbReference>
<evidence type="ECO:0000313" key="3">
    <source>
        <dbReference type="Proteomes" id="UP000324800"/>
    </source>
</evidence>
<reference evidence="2 3" key="1">
    <citation type="submission" date="2019-03" db="EMBL/GenBank/DDBJ databases">
        <title>Single cell metagenomics reveals metabolic interactions within the superorganism composed of flagellate Streblomastix strix and complex community of Bacteroidetes bacteria on its surface.</title>
        <authorList>
            <person name="Treitli S.C."/>
            <person name="Kolisko M."/>
            <person name="Husnik F."/>
            <person name="Keeling P."/>
            <person name="Hampl V."/>
        </authorList>
    </citation>
    <scope>NUCLEOTIDE SEQUENCE [LARGE SCALE GENOMIC DNA]</scope>
    <source>
        <strain evidence="2">ST1C</strain>
    </source>
</reference>
<feature type="compositionally biased region" description="Acidic residues" evidence="1">
    <location>
        <begin position="68"/>
        <end position="86"/>
    </location>
</feature>
<organism evidence="2 3">
    <name type="scientific">Streblomastix strix</name>
    <dbReference type="NCBI Taxonomy" id="222440"/>
    <lineage>
        <taxon>Eukaryota</taxon>
        <taxon>Metamonada</taxon>
        <taxon>Preaxostyla</taxon>
        <taxon>Oxymonadida</taxon>
        <taxon>Streblomastigidae</taxon>
        <taxon>Streblomastix</taxon>
    </lineage>
</organism>
<protein>
    <submittedName>
        <fullName evidence="2">Uncharacterized protein</fullName>
    </submittedName>
</protein>
<name>A0A5J4X520_9EUKA</name>
<feature type="compositionally biased region" description="Basic and acidic residues" evidence="1">
    <location>
        <begin position="32"/>
        <end position="43"/>
    </location>
</feature>
<evidence type="ECO:0000256" key="1">
    <source>
        <dbReference type="SAM" id="MobiDB-lite"/>
    </source>
</evidence>
<proteinExistence type="predicted"/>